<evidence type="ECO:0000259" key="3">
    <source>
        <dbReference type="PROSITE" id="PS50011"/>
    </source>
</evidence>
<feature type="coiled-coil region" evidence="1">
    <location>
        <begin position="535"/>
        <end position="562"/>
    </location>
</feature>
<dbReference type="Pfam" id="PF00069">
    <property type="entry name" value="Pkinase"/>
    <property type="match status" value="1"/>
</dbReference>
<dbReference type="GO" id="GO:0035556">
    <property type="term" value="P:intracellular signal transduction"/>
    <property type="evidence" value="ECO:0000318"/>
    <property type="project" value="GO_Central"/>
</dbReference>
<proteinExistence type="predicted"/>
<reference evidence="4 5" key="1">
    <citation type="journal article" date="2006" name="Nature">
        <title>Global trends of whole-genome duplications revealed by the ciliate Paramecium tetraurelia.</title>
        <authorList>
            <consortium name="Genoscope"/>
            <person name="Aury J.-M."/>
            <person name="Jaillon O."/>
            <person name="Duret L."/>
            <person name="Noel B."/>
            <person name="Jubin C."/>
            <person name="Porcel B.M."/>
            <person name="Segurens B."/>
            <person name="Daubin V."/>
            <person name="Anthouard V."/>
            <person name="Aiach N."/>
            <person name="Arnaiz O."/>
            <person name="Billaut A."/>
            <person name="Beisson J."/>
            <person name="Blanc I."/>
            <person name="Bouhouche K."/>
            <person name="Camara F."/>
            <person name="Duharcourt S."/>
            <person name="Guigo R."/>
            <person name="Gogendeau D."/>
            <person name="Katinka M."/>
            <person name="Keller A.-M."/>
            <person name="Kissmehl R."/>
            <person name="Klotz C."/>
            <person name="Koll F."/>
            <person name="Le Moue A."/>
            <person name="Lepere C."/>
            <person name="Malinsky S."/>
            <person name="Nowacki M."/>
            <person name="Nowak J.K."/>
            <person name="Plattner H."/>
            <person name="Poulain J."/>
            <person name="Ruiz F."/>
            <person name="Serrano V."/>
            <person name="Zagulski M."/>
            <person name="Dessen P."/>
            <person name="Betermier M."/>
            <person name="Weissenbach J."/>
            <person name="Scarpelli C."/>
            <person name="Schachter V."/>
            <person name="Sperling L."/>
            <person name="Meyer E."/>
            <person name="Cohen J."/>
            <person name="Wincker P."/>
        </authorList>
    </citation>
    <scope>NUCLEOTIDE SEQUENCE [LARGE SCALE GENOMIC DNA]</scope>
    <source>
        <strain evidence="4 5">Stock d4-2</strain>
    </source>
</reference>
<dbReference type="STRING" id="5888.A0DKR9"/>
<dbReference type="GeneID" id="5036818"/>
<dbReference type="Proteomes" id="UP000000600">
    <property type="component" value="Unassembled WGS sequence"/>
</dbReference>
<dbReference type="OMA" id="KKCICEN"/>
<dbReference type="CDD" id="cd14014">
    <property type="entry name" value="STKc_PknB_like"/>
    <property type="match status" value="1"/>
</dbReference>
<dbReference type="FunFam" id="1.10.510.10:FF:002482">
    <property type="match status" value="1"/>
</dbReference>
<sequence length="692" mass="80714">MDPRMLVNYNIEAPAPNYPNRSFFLEKLIGYGAEGFVYQGKVSKWNNRVNDRVALKLQPKIKQDEINFILSLISIQNKCEQASNPKLLSLSEQASCNIIRVYEIIKWNNYILILMEAGVQNLNSYLLSEKNLTIQTKLDIMKQITQSILFLHQIGIIHRDIKPENFMQVGQQFKLIDFGLIRQNSELIKTAHVGTPLFASPEIFEETTHYTQSVDIWSLACVFYEIIQSQPLISGNTIEDVKKRVLNHKYQPEAIYNKIESLQVSTSLKSLLKQMLNPSPQKRCSIEEVLDQLQNIMKNDYQLGQQRDNPRLNDSKDNPQQQQFMNQSPFRQNKTDQNFFVFQNQNNQQQGSIQKNGVFPINNQQFEMQNFVKGGISQIQQILGTQVQQAQDQNRELIEQTISLTQQNKSLIELTEKNQKQIEYLEKKLFEKEKDDSKEKSQIVSNRSQCNCEAENKKLLAELQKHMEKENQSNLEQINKMNKTFSYFQKSIDRISTNLEEIKKQHNEEPTNSKNSQQQSTSTLNSIIGFIQNSEKNMQQSIAQLQQNIQSYQQILNKQIEKNEFDEFNNTQKNSNDNNSKMIAQIYKQNQQLNNNLYAEIISKFEKLLYESSLGIIQNLKHEFTKNYSKIADRIQNNTGQSQQQNTQAQTQVTSHQNRYQFQQNQVIQQTNQQEGVNYRSSNKQEKPKTLK</sequence>
<dbReference type="SUPFAM" id="SSF56112">
    <property type="entry name" value="Protein kinase-like (PK-like)"/>
    <property type="match status" value="1"/>
</dbReference>
<evidence type="ECO:0000256" key="2">
    <source>
        <dbReference type="SAM" id="MobiDB-lite"/>
    </source>
</evidence>
<feature type="region of interest" description="Disordered" evidence="2">
    <location>
        <begin position="638"/>
        <end position="657"/>
    </location>
</feature>
<dbReference type="OrthoDB" id="5986190at2759"/>
<organism evidence="4 5">
    <name type="scientific">Paramecium tetraurelia</name>
    <dbReference type="NCBI Taxonomy" id="5888"/>
    <lineage>
        <taxon>Eukaryota</taxon>
        <taxon>Sar</taxon>
        <taxon>Alveolata</taxon>
        <taxon>Ciliophora</taxon>
        <taxon>Intramacronucleata</taxon>
        <taxon>Oligohymenophorea</taxon>
        <taxon>Peniculida</taxon>
        <taxon>Parameciidae</taxon>
        <taxon>Paramecium</taxon>
    </lineage>
</organism>
<accession>A0DKR9</accession>
<dbReference type="KEGG" id="ptm:GSPATT00017966001"/>
<dbReference type="RefSeq" id="XP_001451033.1">
    <property type="nucleotide sequence ID" value="XM_001450996.1"/>
</dbReference>
<dbReference type="AlphaFoldDB" id="A0DKR9"/>
<dbReference type="PROSITE" id="PS50011">
    <property type="entry name" value="PROTEIN_KINASE_DOM"/>
    <property type="match status" value="1"/>
</dbReference>
<dbReference type="GO" id="GO:0005737">
    <property type="term" value="C:cytoplasm"/>
    <property type="evidence" value="ECO:0000318"/>
    <property type="project" value="GO_Central"/>
</dbReference>
<dbReference type="PANTHER" id="PTHR44167">
    <property type="entry name" value="OVARIAN-SPECIFIC SERINE/THREONINE-PROTEIN KINASE LOK-RELATED"/>
    <property type="match status" value="1"/>
</dbReference>
<feature type="compositionally biased region" description="Basic and acidic residues" evidence="2">
    <location>
        <begin position="683"/>
        <end position="692"/>
    </location>
</feature>
<evidence type="ECO:0000256" key="1">
    <source>
        <dbReference type="SAM" id="Coils"/>
    </source>
</evidence>
<keyword evidence="5" id="KW-1185">Reference proteome</keyword>
<dbReference type="EMBL" id="CT868474">
    <property type="protein sequence ID" value="CAK83636.1"/>
    <property type="molecule type" value="Genomic_DNA"/>
</dbReference>
<dbReference type="InParanoid" id="A0DKR9"/>
<dbReference type="SMART" id="SM00220">
    <property type="entry name" value="S_TKc"/>
    <property type="match status" value="1"/>
</dbReference>
<dbReference type="InterPro" id="IPR011009">
    <property type="entry name" value="Kinase-like_dom_sf"/>
</dbReference>
<dbReference type="Gene3D" id="1.10.510.10">
    <property type="entry name" value="Transferase(Phosphotransferase) domain 1"/>
    <property type="match status" value="1"/>
</dbReference>
<dbReference type="HOGENOM" id="CLU_398215_0_0_1"/>
<evidence type="ECO:0000313" key="4">
    <source>
        <dbReference type="EMBL" id="CAK83636.1"/>
    </source>
</evidence>
<protein>
    <recommendedName>
        <fullName evidence="3">Protein kinase domain-containing protein</fullName>
    </recommendedName>
</protein>
<dbReference type="InterPro" id="IPR000719">
    <property type="entry name" value="Prot_kinase_dom"/>
</dbReference>
<feature type="domain" description="Protein kinase" evidence="3">
    <location>
        <begin position="23"/>
        <end position="297"/>
    </location>
</feature>
<feature type="region of interest" description="Disordered" evidence="2">
    <location>
        <begin position="669"/>
        <end position="692"/>
    </location>
</feature>
<dbReference type="PANTHER" id="PTHR44167:SF18">
    <property type="entry name" value="PROTEIN KINASE DOMAIN-CONTAINING PROTEIN"/>
    <property type="match status" value="1"/>
</dbReference>
<dbReference type="eggNOG" id="KOG0661">
    <property type="taxonomic scope" value="Eukaryota"/>
</dbReference>
<keyword evidence="1" id="KW-0175">Coiled coil</keyword>
<evidence type="ECO:0000313" key="5">
    <source>
        <dbReference type="Proteomes" id="UP000000600"/>
    </source>
</evidence>
<gene>
    <name evidence="4" type="ORF">GSPATT00017966001</name>
</gene>
<dbReference type="GO" id="GO:0005524">
    <property type="term" value="F:ATP binding"/>
    <property type="evidence" value="ECO:0007669"/>
    <property type="project" value="InterPro"/>
</dbReference>
<name>A0DKR9_PARTE</name>
<dbReference type="GO" id="GO:0004674">
    <property type="term" value="F:protein serine/threonine kinase activity"/>
    <property type="evidence" value="ECO:0000318"/>
    <property type="project" value="GO_Central"/>
</dbReference>